<keyword evidence="2" id="KW-0472">Membrane</keyword>
<dbReference type="AlphaFoldDB" id="A0A7S4B0L7"/>
<keyword evidence="2" id="KW-1133">Transmembrane helix</keyword>
<feature type="compositionally biased region" description="Basic and acidic residues" evidence="1">
    <location>
        <begin position="330"/>
        <end position="351"/>
    </location>
</feature>
<dbReference type="EMBL" id="HBIZ01004488">
    <property type="protein sequence ID" value="CAE0749922.1"/>
    <property type="molecule type" value="Transcribed_RNA"/>
</dbReference>
<reference evidence="3" key="1">
    <citation type="submission" date="2021-01" db="EMBL/GenBank/DDBJ databases">
        <authorList>
            <person name="Corre E."/>
            <person name="Pelletier E."/>
            <person name="Niang G."/>
            <person name="Scheremetjew M."/>
            <person name="Finn R."/>
            <person name="Kale V."/>
            <person name="Holt S."/>
            <person name="Cochrane G."/>
            <person name="Meng A."/>
            <person name="Brown T."/>
            <person name="Cohen L."/>
        </authorList>
    </citation>
    <scope>NUCLEOTIDE SEQUENCE</scope>
    <source>
        <strain evidence="3">CCMP645</strain>
    </source>
</reference>
<feature type="region of interest" description="Disordered" evidence="1">
    <location>
        <begin position="302"/>
        <end position="376"/>
    </location>
</feature>
<gene>
    <name evidence="3" type="ORF">PCAR00345_LOCUS2507</name>
</gene>
<accession>A0A7S4B0L7</accession>
<proteinExistence type="predicted"/>
<feature type="transmembrane region" description="Helical" evidence="2">
    <location>
        <begin position="100"/>
        <end position="118"/>
    </location>
</feature>
<feature type="transmembrane region" description="Helical" evidence="2">
    <location>
        <begin position="138"/>
        <end position="161"/>
    </location>
</feature>
<feature type="transmembrane region" description="Helical" evidence="2">
    <location>
        <begin position="404"/>
        <end position="428"/>
    </location>
</feature>
<feature type="transmembrane region" description="Helical" evidence="2">
    <location>
        <begin position="56"/>
        <end position="80"/>
    </location>
</feature>
<protein>
    <submittedName>
        <fullName evidence="3">Uncharacterized protein</fullName>
    </submittedName>
</protein>
<evidence type="ECO:0000313" key="3">
    <source>
        <dbReference type="EMBL" id="CAE0749922.1"/>
    </source>
</evidence>
<evidence type="ECO:0000256" key="2">
    <source>
        <dbReference type="SAM" id="Phobius"/>
    </source>
</evidence>
<feature type="compositionally biased region" description="Acidic residues" evidence="1">
    <location>
        <begin position="354"/>
        <end position="369"/>
    </location>
</feature>
<feature type="region of interest" description="Disordered" evidence="1">
    <location>
        <begin position="499"/>
        <end position="520"/>
    </location>
</feature>
<evidence type="ECO:0000256" key="1">
    <source>
        <dbReference type="SAM" id="MobiDB-lite"/>
    </source>
</evidence>
<organism evidence="3">
    <name type="scientific">Chrysotila carterae</name>
    <name type="common">Marine alga</name>
    <name type="synonym">Syracosphaera carterae</name>
    <dbReference type="NCBI Taxonomy" id="13221"/>
    <lineage>
        <taxon>Eukaryota</taxon>
        <taxon>Haptista</taxon>
        <taxon>Haptophyta</taxon>
        <taxon>Prymnesiophyceae</taxon>
        <taxon>Isochrysidales</taxon>
        <taxon>Isochrysidaceae</taxon>
        <taxon>Chrysotila</taxon>
    </lineage>
</organism>
<name>A0A7S4B0L7_CHRCT</name>
<sequence length="580" mass="62876">MTSSESCYDGLLGQCRNCGDNGNCQCGWSMNGHNDLLPMDRRRFGGNVLMCPISMLYIYLIHGLSLFFSVALAPSVVNALRSQAETARQQRLHLLRHRPIRLLLFLSLALLMNAAFSLTKMVEPSLLLGVDWVPTAFYVSRVVAINSAGLLHVIHCLEVYLTSREFQEGREEVQLMLARQSNMALAQFFTSDLLAMSPLVGAGLVKSGHNYSRELQQYLTVGFLILECVRLSASSARWALSLRGVRTLFNERIASLDQEIEMARFAYDVAKRGDSLTPYIEGVADGGGAPLPTETLVQRLSRALGGRRSRPSQPCSARASREQPSADDAVDARTDGDNAHAHAPAHAHEAADGVPEELAAEGELSESESSELPAEEGMRDSFRIGAHQQLVQLRKRQTRLKGRLASLIASNRAGILAVLPFAFLYLLFAAVPKLWTAVSYLVALQCLCGCEFFKSVADTYVGSSATRLSKPTRRRLIGCCALPSDLSWAHASRLRLRKKPTHKHDMGTRQQRPVAADKQSAAPLGAAVAPKGRVAADKQSTAPLGAAVAPKGEANLSIELAGGPIIVGPALDVQAVNDIC</sequence>
<keyword evidence="2" id="KW-0812">Transmembrane</keyword>